<dbReference type="InterPro" id="IPR014710">
    <property type="entry name" value="RmlC-like_jellyroll"/>
</dbReference>
<dbReference type="PROSITE" id="PS00889">
    <property type="entry name" value="CNMP_BINDING_2"/>
    <property type="match status" value="1"/>
</dbReference>
<evidence type="ECO:0000259" key="2">
    <source>
        <dbReference type="PROSITE" id="PS50042"/>
    </source>
</evidence>
<feature type="domain" description="Cyclic nucleotide-binding" evidence="2">
    <location>
        <begin position="36"/>
        <end position="172"/>
    </location>
</feature>
<sequence>MGTRLNAIREACKLDPEERSEDNITDVLEFVRDVKFFAKLTALQQRTLCRTMTLEQFSARETIFEIGGLGDKFYIILSGSVSVQVYSITAPCPNKIHTSRCDCPNRPMETAVFLEKGMGFGELALQSNDPRSATILTSEVTETLVTTKADYEKYAGELHKLFIEQRVKFLRQCPLIEEALQQGAVSTQDIAAMANCLNERSLNGNELVVRQGQQVENMIFVRSGSLAMLRSVDADSSSQPLSARTPRIPKSPSGRSQSKGVGARSGSKASARGSPSPAAKKPFSNSFARDEDEGPPSAAVNMARAVINLRQQERDNQMGELFKARKQSFQEATVNTERLFGRRTSLVAVPDLHISPPSSARGGHRQTSRKLSSELSFGGSSDEASTGKPPPVAPKAVSKWMKLSSVTKEAQSVNKGVMAFMAAKEEAQEEATKEVAAPPQSARGKEKARVQQ</sequence>
<gene>
    <name evidence="3" type="ORF">PGLA1383_LOCUS36735</name>
</gene>
<dbReference type="Pfam" id="PF00027">
    <property type="entry name" value="cNMP_binding"/>
    <property type="match status" value="1"/>
</dbReference>
<feature type="compositionally biased region" description="Low complexity" evidence="1">
    <location>
        <begin position="262"/>
        <end position="282"/>
    </location>
</feature>
<feature type="region of interest" description="Disordered" evidence="1">
    <location>
        <begin position="352"/>
        <end position="395"/>
    </location>
</feature>
<evidence type="ECO:0000313" key="4">
    <source>
        <dbReference type="Proteomes" id="UP000654075"/>
    </source>
</evidence>
<dbReference type="Gene3D" id="2.60.120.10">
    <property type="entry name" value="Jelly Rolls"/>
    <property type="match status" value="2"/>
</dbReference>
<dbReference type="InterPro" id="IPR000595">
    <property type="entry name" value="cNMP-bd_dom"/>
</dbReference>
<dbReference type="EMBL" id="CAJNNV010026855">
    <property type="protein sequence ID" value="CAE8619142.1"/>
    <property type="molecule type" value="Genomic_DNA"/>
</dbReference>
<dbReference type="PANTHER" id="PTHR23011">
    <property type="entry name" value="CYCLIC NUCLEOTIDE-BINDING DOMAIN CONTAINING PROTEIN"/>
    <property type="match status" value="1"/>
</dbReference>
<keyword evidence="4" id="KW-1185">Reference proteome</keyword>
<feature type="region of interest" description="Disordered" evidence="1">
    <location>
        <begin position="232"/>
        <end position="296"/>
    </location>
</feature>
<dbReference type="AlphaFoldDB" id="A0A813G8V7"/>
<protein>
    <recommendedName>
        <fullName evidence="2">Cyclic nucleotide-binding domain-containing protein</fullName>
    </recommendedName>
</protein>
<dbReference type="SMART" id="SM00100">
    <property type="entry name" value="cNMP"/>
    <property type="match status" value="1"/>
</dbReference>
<dbReference type="SUPFAM" id="SSF51206">
    <property type="entry name" value="cAMP-binding domain-like"/>
    <property type="match status" value="2"/>
</dbReference>
<dbReference type="CDD" id="cd00038">
    <property type="entry name" value="CAP_ED"/>
    <property type="match status" value="1"/>
</dbReference>
<dbReference type="PANTHER" id="PTHR23011:SF28">
    <property type="entry name" value="CYCLIC NUCLEOTIDE-BINDING DOMAIN CONTAINING PROTEIN"/>
    <property type="match status" value="1"/>
</dbReference>
<dbReference type="Proteomes" id="UP000654075">
    <property type="component" value="Unassembled WGS sequence"/>
</dbReference>
<name>A0A813G8V7_POLGL</name>
<feature type="domain" description="Cyclic nucleotide-binding" evidence="2">
    <location>
        <begin position="193"/>
        <end position="230"/>
    </location>
</feature>
<feature type="compositionally biased region" description="Basic and acidic residues" evidence="1">
    <location>
        <begin position="424"/>
        <end position="433"/>
    </location>
</feature>
<feature type="compositionally biased region" description="Basic and acidic residues" evidence="1">
    <location>
        <begin position="443"/>
        <end position="452"/>
    </location>
</feature>
<feature type="region of interest" description="Disordered" evidence="1">
    <location>
        <begin position="424"/>
        <end position="452"/>
    </location>
</feature>
<reference evidence="3" key="1">
    <citation type="submission" date="2021-02" db="EMBL/GenBank/DDBJ databases">
        <authorList>
            <person name="Dougan E. K."/>
            <person name="Rhodes N."/>
            <person name="Thang M."/>
            <person name="Chan C."/>
        </authorList>
    </citation>
    <scope>NUCLEOTIDE SEQUENCE</scope>
</reference>
<dbReference type="OrthoDB" id="312042at2759"/>
<organism evidence="3 4">
    <name type="scientific">Polarella glacialis</name>
    <name type="common">Dinoflagellate</name>
    <dbReference type="NCBI Taxonomy" id="89957"/>
    <lineage>
        <taxon>Eukaryota</taxon>
        <taxon>Sar</taxon>
        <taxon>Alveolata</taxon>
        <taxon>Dinophyceae</taxon>
        <taxon>Suessiales</taxon>
        <taxon>Suessiaceae</taxon>
        <taxon>Polarella</taxon>
    </lineage>
</organism>
<dbReference type="PROSITE" id="PS50042">
    <property type="entry name" value="CNMP_BINDING_3"/>
    <property type="match status" value="2"/>
</dbReference>
<dbReference type="InterPro" id="IPR018488">
    <property type="entry name" value="cNMP-bd_CS"/>
</dbReference>
<proteinExistence type="predicted"/>
<accession>A0A813G8V7</accession>
<feature type="compositionally biased region" description="Polar residues" evidence="1">
    <location>
        <begin position="369"/>
        <end position="384"/>
    </location>
</feature>
<feature type="non-terminal residue" evidence="3">
    <location>
        <position position="1"/>
    </location>
</feature>
<evidence type="ECO:0000256" key="1">
    <source>
        <dbReference type="SAM" id="MobiDB-lite"/>
    </source>
</evidence>
<dbReference type="InterPro" id="IPR018490">
    <property type="entry name" value="cNMP-bd_dom_sf"/>
</dbReference>
<evidence type="ECO:0000313" key="3">
    <source>
        <dbReference type="EMBL" id="CAE8619142.1"/>
    </source>
</evidence>
<comment type="caution">
    <text evidence="3">The sequence shown here is derived from an EMBL/GenBank/DDBJ whole genome shotgun (WGS) entry which is preliminary data.</text>
</comment>